<evidence type="ECO:0000313" key="2">
    <source>
        <dbReference type="EMBL" id="EFA00220.1"/>
    </source>
</evidence>
<protein>
    <recommendedName>
        <fullName evidence="4">Neuropeptide-like 4</fullName>
    </recommendedName>
</protein>
<dbReference type="HOGENOM" id="CLU_3089866_0_0_1"/>
<dbReference type="AlphaFoldDB" id="D6WG26"/>
<gene>
    <name evidence="2" type="primary">AUGUSTUS-3.0.2_03045</name>
    <name evidence="2" type="ORF">TcasGA2_TC003045</name>
</gene>
<feature type="signal peptide" evidence="1">
    <location>
        <begin position="1"/>
        <end position="16"/>
    </location>
</feature>
<proteinExistence type="predicted"/>
<reference evidence="2 3" key="2">
    <citation type="journal article" date="2010" name="Nucleic Acids Res.">
        <title>BeetleBase in 2010: revisions to provide comprehensive genomic information for Tribolium castaneum.</title>
        <authorList>
            <person name="Kim H.S."/>
            <person name="Murphy T."/>
            <person name="Xia J."/>
            <person name="Caragea D."/>
            <person name="Park Y."/>
            <person name="Beeman R.W."/>
            <person name="Lorenzen M.D."/>
            <person name="Butcher S."/>
            <person name="Manak J.R."/>
            <person name="Brown S.J."/>
        </authorList>
    </citation>
    <scope>GENOME REANNOTATION</scope>
    <source>
        <strain evidence="2 3">Georgia GA2</strain>
    </source>
</reference>
<dbReference type="InParanoid" id="D6WG26"/>
<dbReference type="EMBL" id="KQ971319">
    <property type="protein sequence ID" value="EFA00220.1"/>
    <property type="molecule type" value="Genomic_DNA"/>
</dbReference>
<feature type="chain" id="PRO_5003089300" description="Neuropeptide-like 4" evidence="1">
    <location>
        <begin position="17"/>
        <end position="55"/>
    </location>
</feature>
<accession>D6WG26</accession>
<dbReference type="KEGG" id="tca:100142437"/>
<evidence type="ECO:0000313" key="3">
    <source>
        <dbReference type="Proteomes" id="UP000007266"/>
    </source>
</evidence>
<dbReference type="Proteomes" id="UP000007266">
    <property type="component" value="Linkage group 3"/>
</dbReference>
<organism evidence="2 3">
    <name type="scientific">Tribolium castaneum</name>
    <name type="common">Red flour beetle</name>
    <dbReference type="NCBI Taxonomy" id="7070"/>
    <lineage>
        <taxon>Eukaryota</taxon>
        <taxon>Metazoa</taxon>
        <taxon>Ecdysozoa</taxon>
        <taxon>Arthropoda</taxon>
        <taxon>Hexapoda</taxon>
        <taxon>Insecta</taxon>
        <taxon>Pterygota</taxon>
        <taxon>Neoptera</taxon>
        <taxon>Endopterygota</taxon>
        <taxon>Coleoptera</taxon>
        <taxon>Polyphaga</taxon>
        <taxon>Cucujiformia</taxon>
        <taxon>Tenebrionidae</taxon>
        <taxon>Tenebrionidae incertae sedis</taxon>
        <taxon>Tribolium</taxon>
    </lineage>
</organism>
<keyword evidence="1" id="KW-0732">Signal</keyword>
<sequence length="55" mass="6016">MFKLLFFFALLALALAVPKPGPVPGPQPNPQFYAVPAYSTYAAYPYAYGWGGLVY</sequence>
<evidence type="ECO:0008006" key="4">
    <source>
        <dbReference type="Google" id="ProtNLM"/>
    </source>
</evidence>
<keyword evidence="3" id="KW-1185">Reference proteome</keyword>
<evidence type="ECO:0000256" key="1">
    <source>
        <dbReference type="SAM" id="SignalP"/>
    </source>
</evidence>
<reference evidence="2 3" key="1">
    <citation type="journal article" date="2008" name="Nature">
        <title>The genome of the model beetle and pest Tribolium castaneum.</title>
        <authorList>
            <consortium name="Tribolium Genome Sequencing Consortium"/>
            <person name="Richards S."/>
            <person name="Gibbs R.A."/>
            <person name="Weinstock G.M."/>
            <person name="Brown S.J."/>
            <person name="Denell R."/>
            <person name="Beeman R.W."/>
            <person name="Gibbs R."/>
            <person name="Beeman R.W."/>
            <person name="Brown S.J."/>
            <person name="Bucher G."/>
            <person name="Friedrich M."/>
            <person name="Grimmelikhuijzen C.J."/>
            <person name="Klingler M."/>
            <person name="Lorenzen M."/>
            <person name="Richards S."/>
            <person name="Roth S."/>
            <person name="Schroder R."/>
            <person name="Tautz D."/>
            <person name="Zdobnov E.M."/>
            <person name="Muzny D."/>
            <person name="Gibbs R.A."/>
            <person name="Weinstock G.M."/>
            <person name="Attaway T."/>
            <person name="Bell S."/>
            <person name="Buhay C.J."/>
            <person name="Chandrabose M.N."/>
            <person name="Chavez D."/>
            <person name="Clerk-Blankenburg K.P."/>
            <person name="Cree A."/>
            <person name="Dao M."/>
            <person name="Davis C."/>
            <person name="Chacko J."/>
            <person name="Dinh H."/>
            <person name="Dugan-Rocha S."/>
            <person name="Fowler G."/>
            <person name="Garner T.T."/>
            <person name="Garnes J."/>
            <person name="Gnirke A."/>
            <person name="Hawes A."/>
            <person name="Hernandez J."/>
            <person name="Hines S."/>
            <person name="Holder M."/>
            <person name="Hume J."/>
            <person name="Jhangiani S.N."/>
            <person name="Joshi V."/>
            <person name="Khan Z.M."/>
            <person name="Jackson L."/>
            <person name="Kovar C."/>
            <person name="Kowis A."/>
            <person name="Lee S."/>
            <person name="Lewis L.R."/>
            <person name="Margolis J."/>
            <person name="Morgan M."/>
            <person name="Nazareth L.V."/>
            <person name="Nguyen N."/>
            <person name="Okwuonu G."/>
            <person name="Parker D."/>
            <person name="Richards S."/>
            <person name="Ruiz S.J."/>
            <person name="Santibanez J."/>
            <person name="Savard J."/>
            <person name="Scherer S.E."/>
            <person name="Schneider B."/>
            <person name="Sodergren E."/>
            <person name="Tautz D."/>
            <person name="Vattahil S."/>
            <person name="Villasana D."/>
            <person name="White C.S."/>
            <person name="Wright R."/>
            <person name="Park Y."/>
            <person name="Beeman R.W."/>
            <person name="Lord J."/>
            <person name="Oppert B."/>
            <person name="Lorenzen M."/>
            <person name="Brown S."/>
            <person name="Wang L."/>
            <person name="Savard J."/>
            <person name="Tautz D."/>
            <person name="Richards S."/>
            <person name="Weinstock G."/>
            <person name="Gibbs R.A."/>
            <person name="Liu Y."/>
            <person name="Worley K."/>
            <person name="Weinstock G."/>
            <person name="Elsik C.G."/>
            <person name="Reese J.T."/>
            <person name="Elhaik E."/>
            <person name="Landan G."/>
            <person name="Graur D."/>
            <person name="Arensburger P."/>
            <person name="Atkinson P."/>
            <person name="Beeman R.W."/>
            <person name="Beidler J."/>
            <person name="Brown S.J."/>
            <person name="Demuth J.P."/>
            <person name="Drury D.W."/>
            <person name="Du Y.Z."/>
            <person name="Fujiwara H."/>
            <person name="Lorenzen M."/>
            <person name="Maselli V."/>
            <person name="Osanai M."/>
            <person name="Park Y."/>
            <person name="Robertson H.M."/>
            <person name="Tu Z."/>
            <person name="Wang J.J."/>
            <person name="Wang S."/>
            <person name="Richards S."/>
            <person name="Song H."/>
            <person name="Zhang L."/>
            <person name="Sodergren E."/>
            <person name="Werner D."/>
            <person name="Stanke M."/>
            <person name="Morgenstern B."/>
            <person name="Solovyev V."/>
            <person name="Kosarev P."/>
            <person name="Brown G."/>
            <person name="Chen H.C."/>
            <person name="Ermolaeva O."/>
            <person name="Hlavina W."/>
            <person name="Kapustin Y."/>
            <person name="Kiryutin B."/>
            <person name="Kitts P."/>
            <person name="Maglott D."/>
            <person name="Pruitt K."/>
            <person name="Sapojnikov V."/>
            <person name="Souvorov A."/>
            <person name="Mackey A.J."/>
            <person name="Waterhouse R.M."/>
            <person name="Wyder S."/>
            <person name="Zdobnov E.M."/>
            <person name="Zdobnov E.M."/>
            <person name="Wyder S."/>
            <person name="Kriventseva E.V."/>
            <person name="Kadowaki T."/>
            <person name="Bork P."/>
            <person name="Aranda M."/>
            <person name="Bao R."/>
            <person name="Beermann A."/>
            <person name="Berns N."/>
            <person name="Bolognesi R."/>
            <person name="Bonneton F."/>
            <person name="Bopp D."/>
            <person name="Brown S.J."/>
            <person name="Bucher G."/>
            <person name="Butts T."/>
            <person name="Chaumot A."/>
            <person name="Denell R.E."/>
            <person name="Ferrier D.E."/>
            <person name="Friedrich M."/>
            <person name="Gordon C.M."/>
            <person name="Jindra M."/>
            <person name="Klingler M."/>
            <person name="Lan Q."/>
            <person name="Lattorff H.M."/>
            <person name="Laudet V."/>
            <person name="von Levetsow C."/>
            <person name="Liu Z."/>
            <person name="Lutz R."/>
            <person name="Lynch J.A."/>
            <person name="da Fonseca R.N."/>
            <person name="Posnien N."/>
            <person name="Reuter R."/>
            <person name="Roth S."/>
            <person name="Savard J."/>
            <person name="Schinko J.B."/>
            <person name="Schmitt C."/>
            <person name="Schoppmeier M."/>
            <person name="Schroder R."/>
            <person name="Shippy T.D."/>
            <person name="Simonnet F."/>
            <person name="Marques-Souza H."/>
            <person name="Tautz D."/>
            <person name="Tomoyasu Y."/>
            <person name="Trauner J."/>
            <person name="Van der Zee M."/>
            <person name="Vervoort M."/>
            <person name="Wittkopp N."/>
            <person name="Wimmer E.A."/>
            <person name="Yang X."/>
            <person name="Jones A.K."/>
            <person name="Sattelle D.B."/>
            <person name="Ebert P.R."/>
            <person name="Nelson D."/>
            <person name="Scott J.G."/>
            <person name="Beeman R.W."/>
            <person name="Muthukrishnan S."/>
            <person name="Kramer K.J."/>
            <person name="Arakane Y."/>
            <person name="Beeman R.W."/>
            <person name="Zhu Q."/>
            <person name="Hogenkamp D."/>
            <person name="Dixit R."/>
            <person name="Oppert B."/>
            <person name="Jiang H."/>
            <person name="Zou Z."/>
            <person name="Marshall J."/>
            <person name="Elpidina E."/>
            <person name="Vinokurov K."/>
            <person name="Oppert C."/>
            <person name="Zou Z."/>
            <person name="Evans J."/>
            <person name="Lu Z."/>
            <person name="Zhao P."/>
            <person name="Sumathipala N."/>
            <person name="Altincicek B."/>
            <person name="Vilcinskas A."/>
            <person name="Williams M."/>
            <person name="Hultmark D."/>
            <person name="Hetru C."/>
            <person name="Jiang H."/>
            <person name="Grimmelikhuijzen C.J."/>
            <person name="Hauser F."/>
            <person name="Cazzamali G."/>
            <person name="Williamson M."/>
            <person name="Park Y."/>
            <person name="Li B."/>
            <person name="Tanaka Y."/>
            <person name="Predel R."/>
            <person name="Neupert S."/>
            <person name="Schachtner J."/>
            <person name="Verleyen P."/>
            <person name="Raible F."/>
            <person name="Bork P."/>
            <person name="Friedrich M."/>
            <person name="Walden K.K."/>
            <person name="Robertson H.M."/>
            <person name="Angeli S."/>
            <person name="Foret S."/>
            <person name="Bucher G."/>
            <person name="Schuetz S."/>
            <person name="Maleszka R."/>
            <person name="Wimmer E.A."/>
            <person name="Beeman R.W."/>
            <person name="Lorenzen M."/>
            <person name="Tomoyasu Y."/>
            <person name="Miller S.C."/>
            <person name="Grossmann D."/>
            <person name="Bucher G."/>
        </authorList>
    </citation>
    <scope>NUCLEOTIDE SEQUENCE [LARGE SCALE GENOMIC DNA]</scope>
    <source>
        <strain evidence="2 3">Georgia GA2</strain>
    </source>
</reference>
<name>D6WG26_TRICA</name>